<comment type="caution">
    <text evidence="1">The sequence shown here is derived from an EMBL/GenBank/DDBJ whole genome shotgun (WGS) entry which is preliminary data.</text>
</comment>
<evidence type="ECO:0000313" key="1">
    <source>
        <dbReference type="EMBL" id="KAK4480165.1"/>
    </source>
</evidence>
<dbReference type="InterPro" id="IPR010255">
    <property type="entry name" value="Haem_peroxidase_sf"/>
</dbReference>
<organism evidence="1 2">
    <name type="scientific">Penstemon davidsonii</name>
    <dbReference type="NCBI Taxonomy" id="160366"/>
    <lineage>
        <taxon>Eukaryota</taxon>
        <taxon>Viridiplantae</taxon>
        <taxon>Streptophyta</taxon>
        <taxon>Embryophyta</taxon>
        <taxon>Tracheophyta</taxon>
        <taxon>Spermatophyta</taxon>
        <taxon>Magnoliopsida</taxon>
        <taxon>eudicotyledons</taxon>
        <taxon>Gunneridae</taxon>
        <taxon>Pentapetalae</taxon>
        <taxon>asterids</taxon>
        <taxon>lamiids</taxon>
        <taxon>Lamiales</taxon>
        <taxon>Plantaginaceae</taxon>
        <taxon>Cheloneae</taxon>
        <taxon>Penstemon</taxon>
    </lineage>
</organism>
<dbReference type="Gene3D" id="1.10.520.10">
    <property type="match status" value="1"/>
</dbReference>
<reference evidence="1 2" key="1">
    <citation type="journal article" date="2023" name="bioRxiv">
        <title>Genome report: Whole genome sequence and annotation of Penstemon davidsonii.</title>
        <authorList>
            <person name="Ostevik K.L."/>
            <person name="Alabady M."/>
            <person name="Zhang M."/>
            <person name="Rausher M.D."/>
        </authorList>
    </citation>
    <scope>NUCLEOTIDE SEQUENCE [LARGE SCALE GENOMIC DNA]</scope>
    <source>
        <strain evidence="1">DNT005</strain>
        <tissue evidence="1">Whole leaf</tissue>
    </source>
</reference>
<dbReference type="EMBL" id="JAYDYQ010002686">
    <property type="protein sequence ID" value="KAK4480165.1"/>
    <property type="molecule type" value="Genomic_DNA"/>
</dbReference>
<accession>A0ABR0CSV2</accession>
<proteinExistence type="predicted"/>
<evidence type="ECO:0008006" key="3">
    <source>
        <dbReference type="Google" id="ProtNLM"/>
    </source>
</evidence>
<dbReference type="PROSITE" id="PS00436">
    <property type="entry name" value="PEROXIDASE_2"/>
    <property type="match status" value="1"/>
</dbReference>
<keyword evidence="2" id="KW-1185">Reference proteome</keyword>
<name>A0ABR0CSV2_9LAMI</name>
<dbReference type="Proteomes" id="UP001291926">
    <property type="component" value="Unassembled WGS sequence"/>
</dbReference>
<gene>
    <name evidence="1" type="ORF">RD792_013227</name>
</gene>
<evidence type="ECO:0000313" key="2">
    <source>
        <dbReference type="Proteomes" id="UP001291926"/>
    </source>
</evidence>
<sequence>MRSAAADLSLLSSTTYFSAGVSLRFLVKNSNAVEFRGKRHTVACAAPPPLPIGRRALMYMATTSFLLPSSNYAVAADENSIIHEEIGKVLSKGKAAGLLRLVFHDAGTFEQSDNTGIVLMFFVFCLKIIRNEERGMNGSIVYELDRPENTGLKKSLKASFSISFSAFSREFSAHTRDSYTLL</sequence>
<dbReference type="SUPFAM" id="SSF48113">
    <property type="entry name" value="Heme-dependent peroxidases"/>
    <property type="match status" value="1"/>
</dbReference>
<protein>
    <recommendedName>
        <fullName evidence="3">Plant heme peroxidase family profile domain-containing protein</fullName>
    </recommendedName>
</protein>
<dbReference type="InterPro" id="IPR019794">
    <property type="entry name" value="Peroxidases_AS"/>
</dbReference>